<comment type="caution">
    <text evidence="1">The sequence shown here is derived from an EMBL/GenBank/DDBJ whole genome shotgun (WGS) entry which is preliminary data.</text>
</comment>
<proteinExistence type="predicted"/>
<evidence type="ECO:0000313" key="1">
    <source>
        <dbReference type="EMBL" id="KAK1402894.1"/>
    </source>
</evidence>
<name>A0AAD8JEU1_9APIA</name>
<dbReference type="Proteomes" id="UP001237642">
    <property type="component" value="Unassembled WGS sequence"/>
</dbReference>
<keyword evidence="2" id="KW-1185">Reference proteome</keyword>
<accession>A0AAD8JEU1</accession>
<dbReference type="InterPro" id="IPR053197">
    <property type="entry name" value="F-box_SCFL_complex_component"/>
</dbReference>
<dbReference type="PANTHER" id="PTHR34223">
    <property type="entry name" value="OS11G0201299 PROTEIN"/>
    <property type="match status" value="1"/>
</dbReference>
<dbReference type="CDD" id="cd22160">
    <property type="entry name" value="F-box_AtFBL13-like"/>
    <property type="match status" value="1"/>
</dbReference>
<reference evidence="1" key="2">
    <citation type="submission" date="2023-05" db="EMBL/GenBank/DDBJ databases">
        <authorList>
            <person name="Schelkunov M.I."/>
        </authorList>
    </citation>
    <scope>NUCLEOTIDE SEQUENCE</scope>
    <source>
        <strain evidence="1">Hsosn_3</strain>
        <tissue evidence="1">Leaf</tissue>
    </source>
</reference>
<sequence length="376" mass="43475">MENSGTNRGQNGQEDRISALPDELLHRILSSDVIKLNEVVRTCILSKRWVNLWRAFPVLHFTELGLALRNDKYVEFITKFLLGRAQQVETCLVNIDLRYGLDESVRSHVLLTLNQAVSHCVRELHIAEGKLDFELSFPVLTELTLYECDVSFTNWSLPFLTTLELYTVCPHGNETMLNFKDFPCLKNLNLGGLFYYSDPPGFVRIDPPNLENLDIYQGGAIPIPGCKFVISAPKLKCFRFYVRYVPVVSAEGGFPCLEEAWFSIYLGKGWSDIHMFFDEDYRWDLAENETMLKLSNLFREFRETKLLTIFSETFGVLSRLCNFFKYQPSPFVNLNSLYLRLRDKMLQLPNSNHLVIEYLLSNSPAAEFIIQEPFLE</sequence>
<dbReference type="EMBL" id="JAUIZM010000001">
    <property type="protein sequence ID" value="KAK1402894.1"/>
    <property type="molecule type" value="Genomic_DNA"/>
</dbReference>
<dbReference type="InterPro" id="IPR036047">
    <property type="entry name" value="F-box-like_dom_sf"/>
</dbReference>
<evidence type="ECO:0008006" key="3">
    <source>
        <dbReference type="Google" id="ProtNLM"/>
    </source>
</evidence>
<reference evidence="1" key="1">
    <citation type="submission" date="2023-02" db="EMBL/GenBank/DDBJ databases">
        <title>Genome of toxic invasive species Heracleum sosnowskyi carries increased number of genes despite the absence of recent whole-genome duplications.</title>
        <authorList>
            <person name="Schelkunov M."/>
            <person name="Shtratnikova V."/>
            <person name="Makarenko M."/>
            <person name="Klepikova A."/>
            <person name="Omelchenko D."/>
            <person name="Novikova G."/>
            <person name="Obukhova E."/>
            <person name="Bogdanov V."/>
            <person name="Penin A."/>
            <person name="Logacheva M."/>
        </authorList>
    </citation>
    <scope>NUCLEOTIDE SEQUENCE</scope>
    <source>
        <strain evidence="1">Hsosn_3</strain>
        <tissue evidence="1">Leaf</tissue>
    </source>
</reference>
<dbReference type="AlphaFoldDB" id="A0AAD8JEU1"/>
<dbReference type="InterPro" id="IPR053781">
    <property type="entry name" value="F-box_AtFBL13-like"/>
</dbReference>
<dbReference type="SUPFAM" id="SSF81383">
    <property type="entry name" value="F-box domain"/>
    <property type="match status" value="1"/>
</dbReference>
<evidence type="ECO:0000313" key="2">
    <source>
        <dbReference type="Proteomes" id="UP001237642"/>
    </source>
</evidence>
<gene>
    <name evidence="1" type="ORF">POM88_002499</name>
</gene>
<protein>
    <recommendedName>
        <fullName evidence="3">F-box domain-containing protein</fullName>
    </recommendedName>
</protein>
<organism evidence="1 2">
    <name type="scientific">Heracleum sosnowskyi</name>
    <dbReference type="NCBI Taxonomy" id="360622"/>
    <lineage>
        <taxon>Eukaryota</taxon>
        <taxon>Viridiplantae</taxon>
        <taxon>Streptophyta</taxon>
        <taxon>Embryophyta</taxon>
        <taxon>Tracheophyta</taxon>
        <taxon>Spermatophyta</taxon>
        <taxon>Magnoliopsida</taxon>
        <taxon>eudicotyledons</taxon>
        <taxon>Gunneridae</taxon>
        <taxon>Pentapetalae</taxon>
        <taxon>asterids</taxon>
        <taxon>campanulids</taxon>
        <taxon>Apiales</taxon>
        <taxon>Apiaceae</taxon>
        <taxon>Apioideae</taxon>
        <taxon>apioid superclade</taxon>
        <taxon>Tordylieae</taxon>
        <taxon>Tordyliinae</taxon>
        <taxon>Heracleum</taxon>
    </lineage>
</organism>